<dbReference type="PRINTS" id="PR00069">
    <property type="entry name" value="ALDKETRDTASE"/>
</dbReference>
<dbReference type="CDD" id="cd19071">
    <property type="entry name" value="AKR_AKR1-5-like"/>
    <property type="match status" value="1"/>
</dbReference>
<dbReference type="InterPro" id="IPR018170">
    <property type="entry name" value="Aldo/ket_reductase_CS"/>
</dbReference>
<reference evidence="8" key="1">
    <citation type="submission" date="2021-05" db="EMBL/GenBank/DDBJ databases">
        <title>Pangenome of Leuconostoc gelidum warrants species status for Leuconostoc gelidum subsp. gasicomitatum.</title>
        <authorList>
            <person name="Johansson P."/>
            <person name="Sade E."/>
            <person name="Hultman J."/>
            <person name="Auvinen P."/>
            <person name="Bjorkroth J."/>
        </authorList>
    </citation>
    <scope>NUCLEOTIDE SEQUENCE</scope>
    <source>
        <strain evidence="8">A.21.4</strain>
    </source>
</reference>
<dbReference type="InterPro" id="IPR020471">
    <property type="entry name" value="AKR"/>
</dbReference>
<dbReference type="PANTHER" id="PTHR43827:SF3">
    <property type="entry name" value="NADP-DEPENDENT OXIDOREDUCTASE DOMAIN-CONTAINING PROTEIN"/>
    <property type="match status" value="1"/>
</dbReference>
<name>A0A9Q3SYW9_9LACO</name>
<dbReference type="EMBL" id="JAHBFI010000018">
    <property type="protein sequence ID" value="MBZ5962907.1"/>
    <property type="molecule type" value="Genomic_DNA"/>
</dbReference>
<protein>
    <submittedName>
        <fullName evidence="8">Aldo/keto reductase</fullName>
    </submittedName>
</protein>
<evidence type="ECO:0000256" key="3">
    <source>
        <dbReference type="ARBA" id="ARBA00023002"/>
    </source>
</evidence>
<dbReference type="RefSeq" id="WP_224144251.1">
    <property type="nucleotide sequence ID" value="NZ_CBCPIF010000001.1"/>
</dbReference>
<feature type="active site" description="Proton donor" evidence="4">
    <location>
        <position position="51"/>
    </location>
</feature>
<feature type="domain" description="NADP-dependent oxidoreductase" evidence="7">
    <location>
        <begin position="17"/>
        <end position="266"/>
    </location>
</feature>
<organism evidence="8 9">
    <name type="scientific">Leuconostoc gasicomitatum</name>
    <dbReference type="NCBI Taxonomy" id="115778"/>
    <lineage>
        <taxon>Bacteria</taxon>
        <taxon>Bacillati</taxon>
        <taxon>Bacillota</taxon>
        <taxon>Bacilli</taxon>
        <taxon>Lactobacillales</taxon>
        <taxon>Lactobacillaceae</taxon>
        <taxon>Leuconostoc</taxon>
        <taxon>Leuconostoc gelidum group</taxon>
    </lineage>
</organism>
<evidence type="ECO:0000256" key="6">
    <source>
        <dbReference type="PIRSR" id="PIRSR000097-3"/>
    </source>
</evidence>
<dbReference type="Proteomes" id="UP000752647">
    <property type="component" value="Unassembled WGS sequence"/>
</dbReference>
<evidence type="ECO:0000313" key="8">
    <source>
        <dbReference type="EMBL" id="MBZ5962907.1"/>
    </source>
</evidence>
<dbReference type="FunFam" id="3.20.20.100:FF:000002">
    <property type="entry name" value="2,5-diketo-D-gluconic acid reductase A"/>
    <property type="match status" value="1"/>
</dbReference>
<comment type="caution">
    <text evidence="8">The sequence shown here is derived from an EMBL/GenBank/DDBJ whole genome shotgun (WGS) entry which is preliminary data.</text>
</comment>
<proteinExistence type="inferred from homology"/>
<dbReference type="PROSITE" id="PS00798">
    <property type="entry name" value="ALDOKETO_REDUCTASE_1"/>
    <property type="match status" value="1"/>
</dbReference>
<evidence type="ECO:0000256" key="2">
    <source>
        <dbReference type="ARBA" id="ARBA00022857"/>
    </source>
</evidence>
<evidence type="ECO:0000256" key="4">
    <source>
        <dbReference type="PIRSR" id="PIRSR000097-1"/>
    </source>
</evidence>
<dbReference type="GO" id="GO:0016616">
    <property type="term" value="F:oxidoreductase activity, acting on the CH-OH group of donors, NAD or NADP as acceptor"/>
    <property type="evidence" value="ECO:0007669"/>
    <property type="project" value="UniProtKB-ARBA"/>
</dbReference>
<evidence type="ECO:0000259" key="7">
    <source>
        <dbReference type="Pfam" id="PF00248"/>
    </source>
</evidence>
<feature type="binding site" evidence="5">
    <location>
        <position position="109"/>
    </location>
    <ligand>
        <name>substrate</name>
    </ligand>
</feature>
<evidence type="ECO:0000256" key="5">
    <source>
        <dbReference type="PIRSR" id="PIRSR000097-2"/>
    </source>
</evidence>
<sequence length="285" mass="32007">MTLTEAYQLNNGLKINKIGFGTWLLDNHDVVDAVKKAIKVGYRHIDTAEAYGNEEGVGRAVRESGIAREKLFVTTKLRAEMKNYDDAVAAINDSLKKLNIDYIDLMLIHSPKPWAYYTSTEDFSDGNLAAWRALEEAYEAGKIKAIGVANFEQADLQNLIDHAKIMPMVDQVLAHIGNTPLELIMFAQKQNILVEAHSPFGHGDLIKNDKLQIISDRYHVTVSQLAVRYLLQLGLLPLPKASSIAHMKSNTEVDFTISDDDMLQLKYFKDITYSSDTAVFPVYQK</sequence>
<evidence type="ECO:0000313" key="9">
    <source>
        <dbReference type="Proteomes" id="UP000752647"/>
    </source>
</evidence>
<dbReference type="Pfam" id="PF00248">
    <property type="entry name" value="Aldo_ket_red"/>
    <property type="match status" value="1"/>
</dbReference>
<accession>A0A9Q3SYW9</accession>
<gene>
    <name evidence="8" type="ORF">KIJ12_07100</name>
</gene>
<evidence type="ECO:0000256" key="1">
    <source>
        <dbReference type="ARBA" id="ARBA00007905"/>
    </source>
</evidence>
<dbReference type="InterPro" id="IPR036812">
    <property type="entry name" value="NAD(P)_OxRdtase_dom_sf"/>
</dbReference>
<dbReference type="Gene3D" id="3.20.20.100">
    <property type="entry name" value="NADP-dependent oxidoreductase domain"/>
    <property type="match status" value="1"/>
</dbReference>
<dbReference type="AlphaFoldDB" id="A0A9Q3SYW9"/>
<feature type="site" description="Lowers pKa of active site Tyr" evidence="6">
    <location>
        <position position="76"/>
    </location>
</feature>
<keyword evidence="2" id="KW-0521">NADP</keyword>
<keyword evidence="3" id="KW-0560">Oxidoreductase</keyword>
<comment type="similarity">
    <text evidence="1">Belongs to the aldo/keto reductase family.</text>
</comment>
<dbReference type="InterPro" id="IPR023210">
    <property type="entry name" value="NADP_OxRdtase_dom"/>
</dbReference>
<dbReference type="SUPFAM" id="SSF51430">
    <property type="entry name" value="NAD(P)-linked oxidoreductase"/>
    <property type="match status" value="1"/>
</dbReference>
<dbReference type="PIRSF" id="PIRSF000097">
    <property type="entry name" value="AKR"/>
    <property type="match status" value="1"/>
</dbReference>
<dbReference type="PANTHER" id="PTHR43827">
    <property type="entry name" value="2,5-DIKETO-D-GLUCONIC ACID REDUCTASE"/>
    <property type="match status" value="1"/>
</dbReference>